<evidence type="ECO:0000256" key="1">
    <source>
        <dbReference type="ARBA" id="ARBA00038242"/>
    </source>
</evidence>
<evidence type="ECO:0000313" key="3">
    <source>
        <dbReference type="EMBL" id="AFK45085.1"/>
    </source>
</evidence>
<dbReference type="PANTHER" id="PTHR31338">
    <property type="entry name" value="POLYKETIDE CYCLASE/DEHYDRASE AND LIPID TRANSPORT SUPERFAMILY PROTEIN"/>
    <property type="match status" value="1"/>
</dbReference>
<proteinExistence type="evidence at transcript level"/>
<dbReference type="SMART" id="SM01037">
    <property type="entry name" value="Bet_v_1"/>
    <property type="match status" value="1"/>
</dbReference>
<comment type="similarity">
    <text evidence="1">Belongs to the MLP family.</text>
</comment>
<reference evidence="3" key="1">
    <citation type="submission" date="2012-05" db="EMBL/GenBank/DDBJ databases">
        <authorList>
            <person name="Krishnakumar V."/>
            <person name="Cheung F."/>
            <person name="Xiao Y."/>
            <person name="Chan A."/>
            <person name="Moskal W.A."/>
            <person name="Town C.D."/>
        </authorList>
    </citation>
    <scope>NUCLEOTIDE SEQUENCE</scope>
</reference>
<dbReference type="Gene3D" id="3.30.530.20">
    <property type="match status" value="1"/>
</dbReference>
<organism evidence="3">
    <name type="scientific">Lotus japonicus</name>
    <name type="common">Lotus corniculatus var. japonicus</name>
    <dbReference type="NCBI Taxonomy" id="34305"/>
    <lineage>
        <taxon>Eukaryota</taxon>
        <taxon>Viridiplantae</taxon>
        <taxon>Streptophyta</taxon>
        <taxon>Embryophyta</taxon>
        <taxon>Tracheophyta</taxon>
        <taxon>Spermatophyta</taxon>
        <taxon>Magnoliopsida</taxon>
        <taxon>eudicotyledons</taxon>
        <taxon>Gunneridae</taxon>
        <taxon>Pentapetalae</taxon>
        <taxon>rosids</taxon>
        <taxon>fabids</taxon>
        <taxon>Fabales</taxon>
        <taxon>Fabaceae</taxon>
        <taxon>Papilionoideae</taxon>
        <taxon>50 kb inversion clade</taxon>
        <taxon>NPAAA clade</taxon>
        <taxon>Hologalegina</taxon>
        <taxon>robinioid clade</taxon>
        <taxon>Loteae</taxon>
        <taxon>Lotus</taxon>
    </lineage>
</organism>
<sequence length="151" mass="17133">MVLTGKVVHEFGIQSPSDKFFKVYTTQLHSVQNVAQRVHETKVHEGDWHDIGSVKIWTITIDGKVETCKENIEVIDEQSKLITFNVFDGEVSKKYKTFKFTLQVIDVENAGGVLKLTLEYEKLSEDITPPYGYLDFVTEAAKDVDAHLLKA</sequence>
<dbReference type="InterPro" id="IPR052006">
    <property type="entry name" value="MLP-like"/>
</dbReference>
<feature type="domain" description="Bet v I/Major latex protein" evidence="2">
    <location>
        <begin position="2"/>
        <end position="151"/>
    </location>
</feature>
<dbReference type="GO" id="GO:0006952">
    <property type="term" value="P:defense response"/>
    <property type="evidence" value="ECO:0007669"/>
    <property type="project" value="InterPro"/>
</dbReference>
<dbReference type="SUPFAM" id="SSF55961">
    <property type="entry name" value="Bet v1-like"/>
    <property type="match status" value="1"/>
</dbReference>
<dbReference type="EMBL" id="BT145291">
    <property type="protein sequence ID" value="AFK45085.1"/>
    <property type="molecule type" value="mRNA"/>
</dbReference>
<dbReference type="Pfam" id="PF00407">
    <property type="entry name" value="Bet_v_1"/>
    <property type="match status" value="1"/>
</dbReference>
<dbReference type="AlphaFoldDB" id="I3SXU3"/>
<dbReference type="CDD" id="cd07816">
    <property type="entry name" value="Bet_v1-like"/>
    <property type="match status" value="1"/>
</dbReference>
<accession>I3SXU3</accession>
<protein>
    <recommendedName>
        <fullName evidence="2">Bet v I/Major latex protein domain-containing protein</fullName>
    </recommendedName>
</protein>
<name>I3SXU3_LOTJA</name>
<evidence type="ECO:0000259" key="2">
    <source>
        <dbReference type="SMART" id="SM01037"/>
    </source>
</evidence>
<dbReference type="InterPro" id="IPR000916">
    <property type="entry name" value="Bet_v_I/MLP"/>
</dbReference>
<dbReference type="PANTHER" id="PTHR31338:SF16">
    <property type="entry name" value="POLYKETIDE CYCLASE_DEHYDRASE AND LIPID TRANSPORT SUPERFAMILY PROTEIN"/>
    <property type="match status" value="1"/>
</dbReference>
<dbReference type="InterPro" id="IPR023393">
    <property type="entry name" value="START-like_dom_sf"/>
</dbReference>